<reference evidence="3 4" key="1">
    <citation type="submission" date="2016-03" db="EMBL/GenBank/DDBJ databases">
        <authorList>
            <person name="Cho S.-Y."/>
            <person name="Lim S."/>
            <person name="Kim H."/>
            <person name="Soh E.H."/>
            <person name="Moon J.S."/>
        </authorList>
    </citation>
    <scope>NUCLEOTIDE SEQUENCE [LARGE SCALE GENOMIC DNA]</scope>
    <source>
        <strain evidence="3 4">KCTC 3810</strain>
    </source>
</reference>
<keyword evidence="4" id="KW-1185">Reference proteome</keyword>
<sequence length="191" mass="22653">MNLEYQMTFEDFMALQKDSLKRIHYHQARYNITFVALSMIVFLLGMIVFTLLVRIFLDFLSENVRDILKICLSFIPVILLRPTLTKYYEFVTIRQLRSSLKKDKRWPRNVALSFNTAGIQVNSSYNGIIKNTDIAWKEIKQIGEDDDRFFLYYENAEAIILPKKNSTLTESERTKLGELMKQHLNHEFRLE</sequence>
<proteinExistence type="predicted"/>
<dbReference type="Pfam" id="PF14317">
    <property type="entry name" value="YcxB"/>
    <property type="match status" value="1"/>
</dbReference>
<organism evidence="3 4">
    <name type="scientific">Exiguobacterium undae</name>
    <dbReference type="NCBI Taxonomy" id="169177"/>
    <lineage>
        <taxon>Bacteria</taxon>
        <taxon>Bacillati</taxon>
        <taxon>Bacillota</taxon>
        <taxon>Bacilli</taxon>
        <taxon>Bacillales</taxon>
        <taxon>Bacillales Family XII. Incertae Sedis</taxon>
        <taxon>Exiguobacterium</taxon>
    </lineage>
</organism>
<gene>
    <name evidence="3" type="ORF">A3783_15130</name>
</gene>
<name>A0ABX2V5V9_9BACL</name>
<dbReference type="InterPro" id="IPR025588">
    <property type="entry name" value="YcxB-like_C"/>
</dbReference>
<keyword evidence="1" id="KW-0812">Transmembrane</keyword>
<feature type="transmembrane region" description="Helical" evidence="1">
    <location>
        <begin position="30"/>
        <end position="55"/>
    </location>
</feature>
<protein>
    <recommendedName>
        <fullName evidence="2">YcxB-like C-terminal domain-containing protein</fullName>
    </recommendedName>
</protein>
<accession>A0ABX2V5V9</accession>
<evidence type="ECO:0000259" key="2">
    <source>
        <dbReference type="Pfam" id="PF14317"/>
    </source>
</evidence>
<dbReference type="RefSeq" id="WP_028105249.1">
    <property type="nucleotide sequence ID" value="NZ_LVVL01000019.1"/>
</dbReference>
<evidence type="ECO:0000313" key="4">
    <source>
        <dbReference type="Proteomes" id="UP000078447"/>
    </source>
</evidence>
<comment type="caution">
    <text evidence="3">The sequence shown here is derived from an EMBL/GenBank/DDBJ whole genome shotgun (WGS) entry which is preliminary data.</text>
</comment>
<keyword evidence="1" id="KW-0472">Membrane</keyword>
<dbReference type="Proteomes" id="UP000078447">
    <property type="component" value="Unassembled WGS sequence"/>
</dbReference>
<keyword evidence="1" id="KW-1133">Transmembrane helix</keyword>
<feature type="domain" description="YcxB-like C-terminal" evidence="2">
    <location>
        <begin position="130"/>
        <end position="164"/>
    </location>
</feature>
<dbReference type="EMBL" id="LVVL01000019">
    <property type="protein sequence ID" value="OAN10100.1"/>
    <property type="molecule type" value="Genomic_DNA"/>
</dbReference>
<evidence type="ECO:0000313" key="3">
    <source>
        <dbReference type="EMBL" id="OAN10100.1"/>
    </source>
</evidence>
<evidence type="ECO:0000256" key="1">
    <source>
        <dbReference type="SAM" id="Phobius"/>
    </source>
</evidence>